<accession>A0A2H0NCL3</accession>
<comment type="caution">
    <text evidence="3">The sequence shown here is derived from an EMBL/GenBank/DDBJ whole genome shotgun (WGS) entry which is preliminary data.</text>
</comment>
<evidence type="ECO:0000256" key="1">
    <source>
        <dbReference type="SAM" id="Phobius"/>
    </source>
</evidence>
<name>A0A2H0NCL3_9BACT</name>
<dbReference type="AlphaFoldDB" id="A0A2H0NCL3"/>
<evidence type="ECO:0000313" key="4">
    <source>
        <dbReference type="Proteomes" id="UP000230564"/>
    </source>
</evidence>
<organism evidence="3 4">
    <name type="scientific">Candidatus Komeilibacteria bacterium CG11_big_fil_rev_8_21_14_0_20_36_20</name>
    <dbReference type="NCBI Taxonomy" id="1974477"/>
    <lineage>
        <taxon>Bacteria</taxon>
        <taxon>Candidatus Komeiliibacteriota</taxon>
    </lineage>
</organism>
<keyword evidence="2" id="KW-0732">Signal</keyword>
<dbReference type="Pfam" id="PF18895">
    <property type="entry name" value="T4SS_pilin"/>
    <property type="match status" value="1"/>
</dbReference>
<keyword evidence="1" id="KW-1133">Transmembrane helix</keyword>
<dbReference type="InterPro" id="IPR043993">
    <property type="entry name" value="T4SS_pilin"/>
</dbReference>
<gene>
    <name evidence="3" type="ORF">COV55_03715</name>
</gene>
<sequence length="109" mass="11747">MKNKIIIFIAIALIPAFVQAATVSLPNPLSVDSVPEFISNMIRGLLGVVGAIALFFLILGGFQWMTSQGNADKIQKGKDSMVWSIFGLVMVFVSYILINLVFQILGGGT</sequence>
<dbReference type="Proteomes" id="UP000230564">
    <property type="component" value="Unassembled WGS sequence"/>
</dbReference>
<evidence type="ECO:0008006" key="5">
    <source>
        <dbReference type="Google" id="ProtNLM"/>
    </source>
</evidence>
<feature type="transmembrane region" description="Helical" evidence="1">
    <location>
        <begin position="82"/>
        <end position="105"/>
    </location>
</feature>
<proteinExistence type="predicted"/>
<keyword evidence="1" id="KW-0812">Transmembrane</keyword>
<feature type="signal peptide" evidence="2">
    <location>
        <begin position="1"/>
        <end position="20"/>
    </location>
</feature>
<protein>
    <recommendedName>
        <fullName evidence="5">Conjugal transfer protein TrbC</fullName>
    </recommendedName>
</protein>
<evidence type="ECO:0000313" key="3">
    <source>
        <dbReference type="EMBL" id="PIR06604.1"/>
    </source>
</evidence>
<reference evidence="3 4" key="1">
    <citation type="submission" date="2017-09" db="EMBL/GenBank/DDBJ databases">
        <title>Depth-based differentiation of microbial function through sediment-hosted aquifers and enrichment of novel symbionts in the deep terrestrial subsurface.</title>
        <authorList>
            <person name="Probst A.J."/>
            <person name="Ladd B."/>
            <person name="Jarett J.K."/>
            <person name="Geller-Mcgrath D.E."/>
            <person name="Sieber C.M."/>
            <person name="Emerson J.B."/>
            <person name="Anantharaman K."/>
            <person name="Thomas B.C."/>
            <person name="Malmstrom R."/>
            <person name="Stieglmeier M."/>
            <person name="Klingl A."/>
            <person name="Woyke T."/>
            <person name="Ryan C.M."/>
            <person name="Banfield J.F."/>
        </authorList>
    </citation>
    <scope>NUCLEOTIDE SEQUENCE [LARGE SCALE GENOMIC DNA]</scope>
    <source>
        <strain evidence="3">CG11_big_fil_rev_8_21_14_0_20_36_20</strain>
    </source>
</reference>
<feature type="transmembrane region" description="Helical" evidence="1">
    <location>
        <begin position="44"/>
        <end position="62"/>
    </location>
</feature>
<dbReference type="EMBL" id="PCWQ01000012">
    <property type="protein sequence ID" value="PIR06604.1"/>
    <property type="molecule type" value="Genomic_DNA"/>
</dbReference>
<evidence type="ECO:0000256" key="2">
    <source>
        <dbReference type="SAM" id="SignalP"/>
    </source>
</evidence>
<keyword evidence="1" id="KW-0472">Membrane</keyword>
<feature type="chain" id="PRO_5013729017" description="Conjugal transfer protein TrbC" evidence="2">
    <location>
        <begin position="21"/>
        <end position="109"/>
    </location>
</feature>